<dbReference type="GO" id="GO:0005581">
    <property type="term" value="C:collagen trimer"/>
    <property type="evidence" value="ECO:0007669"/>
    <property type="project" value="UniProtKB-KW"/>
</dbReference>
<dbReference type="EMBL" id="SRLO01000444">
    <property type="protein sequence ID" value="TNN55852.1"/>
    <property type="molecule type" value="Genomic_DNA"/>
</dbReference>
<keyword evidence="1" id="KW-0646">Protease inhibitor</keyword>
<accession>A0A4Z2GSZ2</accession>
<feature type="region of interest" description="Disordered" evidence="5">
    <location>
        <begin position="253"/>
        <end position="358"/>
    </location>
</feature>
<dbReference type="GO" id="GO:0007155">
    <property type="term" value="P:cell adhesion"/>
    <property type="evidence" value="ECO:0007669"/>
    <property type="project" value="UniProtKB-KW"/>
</dbReference>
<evidence type="ECO:0000259" key="8">
    <source>
        <dbReference type="PROSITE" id="PS50279"/>
    </source>
</evidence>
<protein>
    <submittedName>
        <fullName evidence="9">Collagen alpha-1(XXVIII) chain</fullName>
    </submittedName>
</protein>
<dbReference type="AlphaFoldDB" id="A0A4Z2GSZ2"/>
<feature type="region of interest" description="Disordered" evidence="5">
    <location>
        <begin position="378"/>
        <end position="500"/>
    </location>
</feature>
<feature type="region of interest" description="Disordered" evidence="5">
    <location>
        <begin position="1130"/>
        <end position="1188"/>
    </location>
</feature>
<feature type="domain" description="BPTI/Kunitz inhibitor" evidence="8">
    <location>
        <begin position="1184"/>
        <end position="1234"/>
    </location>
</feature>
<reference evidence="9 10" key="1">
    <citation type="submission" date="2019-03" db="EMBL/GenBank/DDBJ databases">
        <title>First draft genome of Liparis tanakae, snailfish: a comprehensive survey of snailfish specific genes.</title>
        <authorList>
            <person name="Kim W."/>
            <person name="Song I."/>
            <person name="Jeong J.-H."/>
            <person name="Kim D."/>
            <person name="Kim S."/>
            <person name="Ryu S."/>
            <person name="Song J.Y."/>
            <person name="Lee S.K."/>
        </authorList>
    </citation>
    <scope>NUCLEOTIDE SEQUENCE [LARGE SCALE GENOMIC DNA]</scope>
    <source>
        <tissue evidence="9">Muscle</tissue>
    </source>
</reference>
<evidence type="ECO:0000256" key="5">
    <source>
        <dbReference type="SAM" id="MobiDB-lite"/>
    </source>
</evidence>
<keyword evidence="10" id="KW-1185">Reference proteome</keyword>
<dbReference type="Pfam" id="PF00014">
    <property type="entry name" value="Kunitz_BPTI"/>
    <property type="match status" value="1"/>
</dbReference>
<proteinExistence type="predicted"/>
<dbReference type="InterPro" id="IPR036465">
    <property type="entry name" value="vWFA_dom_sf"/>
</dbReference>
<feature type="compositionally biased region" description="Low complexity" evidence="5">
    <location>
        <begin position="656"/>
        <end position="681"/>
    </location>
</feature>
<dbReference type="InterPro" id="IPR008160">
    <property type="entry name" value="Collagen"/>
</dbReference>
<dbReference type="Pfam" id="PF00092">
    <property type="entry name" value="VWA"/>
    <property type="match status" value="2"/>
</dbReference>
<dbReference type="PRINTS" id="PR00759">
    <property type="entry name" value="BASICPTASE"/>
</dbReference>
<feature type="domain" description="VWFA" evidence="7">
    <location>
        <begin position="871"/>
        <end position="1054"/>
    </location>
</feature>
<gene>
    <name evidence="9" type="primary">COL28A1_2</name>
    <name evidence="9" type="ORF">EYF80_033930</name>
</gene>
<feature type="compositionally biased region" description="Gly residues" evidence="5">
    <location>
        <begin position="1133"/>
        <end position="1147"/>
    </location>
</feature>
<dbReference type="Proteomes" id="UP000314294">
    <property type="component" value="Unassembled WGS sequence"/>
</dbReference>
<dbReference type="PRINTS" id="PR00453">
    <property type="entry name" value="VWFADOMAIN"/>
</dbReference>
<evidence type="ECO:0000256" key="3">
    <source>
        <dbReference type="ARBA" id="ARBA00022900"/>
    </source>
</evidence>
<dbReference type="GO" id="GO:0004867">
    <property type="term" value="F:serine-type endopeptidase inhibitor activity"/>
    <property type="evidence" value="ECO:0007669"/>
    <property type="project" value="UniProtKB-KW"/>
</dbReference>
<feature type="compositionally biased region" description="Gly residues" evidence="5">
    <location>
        <begin position="489"/>
        <end position="498"/>
    </location>
</feature>
<evidence type="ECO:0000256" key="6">
    <source>
        <dbReference type="SAM" id="SignalP"/>
    </source>
</evidence>
<evidence type="ECO:0000256" key="1">
    <source>
        <dbReference type="ARBA" id="ARBA00022690"/>
    </source>
</evidence>
<dbReference type="PROSITE" id="PS50234">
    <property type="entry name" value="VWFA"/>
    <property type="match status" value="2"/>
</dbReference>
<feature type="region of interest" description="Disordered" evidence="5">
    <location>
        <begin position="656"/>
        <end position="725"/>
    </location>
</feature>
<dbReference type="PROSITE" id="PS50279">
    <property type="entry name" value="BPTI_KUNITZ_2"/>
    <property type="match status" value="1"/>
</dbReference>
<dbReference type="FunFam" id="3.40.50.410:FF:000051">
    <property type="entry name" value="Collagen type XXVIII alpha 1 chain"/>
    <property type="match status" value="1"/>
</dbReference>
<comment type="caution">
    <text evidence="9">The sequence shown here is derived from an EMBL/GenBank/DDBJ whole genome shotgun (WGS) entry which is preliminary data.</text>
</comment>
<dbReference type="SUPFAM" id="SSF57362">
    <property type="entry name" value="BPTI-like"/>
    <property type="match status" value="1"/>
</dbReference>
<evidence type="ECO:0000313" key="10">
    <source>
        <dbReference type="Proteomes" id="UP000314294"/>
    </source>
</evidence>
<dbReference type="PANTHER" id="PTHR24020">
    <property type="entry name" value="COLLAGEN ALPHA"/>
    <property type="match status" value="1"/>
</dbReference>
<organism evidence="9 10">
    <name type="scientific">Liparis tanakae</name>
    <name type="common">Tanaka's snailfish</name>
    <dbReference type="NCBI Taxonomy" id="230148"/>
    <lineage>
        <taxon>Eukaryota</taxon>
        <taxon>Metazoa</taxon>
        <taxon>Chordata</taxon>
        <taxon>Craniata</taxon>
        <taxon>Vertebrata</taxon>
        <taxon>Euteleostomi</taxon>
        <taxon>Actinopterygii</taxon>
        <taxon>Neopterygii</taxon>
        <taxon>Teleostei</taxon>
        <taxon>Neoteleostei</taxon>
        <taxon>Acanthomorphata</taxon>
        <taxon>Eupercaria</taxon>
        <taxon>Perciformes</taxon>
        <taxon>Cottioidei</taxon>
        <taxon>Cottales</taxon>
        <taxon>Liparidae</taxon>
        <taxon>Liparis</taxon>
    </lineage>
</organism>
<name>A0A4Z2GSZ2_9TELE</name>
<sequence>MTTRWILKLLVLTLALPSPTTGLNRRRNGQRDDNQVVMNDPKNLICPVEIMFIVDSSERAKSLLFERQKDFVLRFSTKLQRLQSSGWRLRLRLAALQYSSTVSVEHNFRDWQDLDVFQSRVASMALIGHGTYSAYAIANATRVFGRETSSGSLRVALLLTNGADHPRSPSAVAAASEAKQHDIRVFAIRLSGPPRDGATGARLRSIASAPPQQHVFSLTDGQLDDRLYNELNTLVRTGCPERKSCLCEGGDGGPPGGLGKPGEPGFGGAPGPKGSRGEPGLHGRPGAEGLEGRLGSRGEKGELGECGVRGEKGQQGADGPLGPRGPRGEQRGEDSSRTPRFPGMDLEPGAHASDVHYSGCPAGGDHSLWSMRSSADMSGLTDLGASRSSGARGGPGDQGPEGTSGSKGERGLRGASGPPGDHGIGFPGPKGDKGNQGRPGPPGATGLGEPGSPGPAGPPGMQGSLGSPGEGLPGPKGDRGYEGPKGVHGPPGLGGTSGQLGLLGPEDHLVWVSLDQRGIRALTGRLGYLAYPARTALTGRRATEGTEDLGVSPGRQARLDLLELKESRAAWDRLAYLEVLGGAYRDQSCANPDANPIANNDAYTDANNDAYTNANTNANTDGKTDAYTNANTDGKTDAYTNANIDTNTDAWIDANTNANTNDNTNANTDDNTDANTNANTDDNTDDNTDTKTHAKTDANPQFYRQGNKGSTGAVGPSGMKGDGYPGPQVRRLGCLAYQVCKERSDMMGKDYRDTRGTEVYRACRGHQVLLELDFMDQSGQGVKIRLYADDTLVFLTNSSIYLPRENLGFWGQWALGDHQGMAFQGRRVKEATLEAGERKETVATTENLDLLGRWAGLERRGGRDSRDLPLELVFVIDSSESVGPQNFELVKDFVNALVDRVAVSREAARVGVVLFSHVDVVVVGLQQQSGRGDVKAAVRQMPYLGEGTFTGSAIHRANQLFRASRPGVRKVAVVLTDGQADPRDAMPLEEAAALAHADGVEMLVIGIMNQTDRLYAEFRAQMDLIASDPDGEHVYLIDAFRELHHLESEILDHICEPSGRMAFLPNSVFPPEELHQEAPEHGEFPEEENIQLELPVEPEPALSPQSGRVHQNPVHTELFLDPWQELPDVTFGSPGGWGPRGPGGTSVGGPQTASNRLHEAEGDLAPVSPPPAPLTASSQTGEGCSRPLDPGPCRQYVVRWYYDPEANACAQFWYGSCHGNANNFESEAGCRSSCVYT</sequence>
<dbReference type="Gene3D" id="3.40.50.410">
    <property type="entry name" value="von Willebrand factor, type A domain"/>
    <property type="match status" value="2"/>
</dbReference>
<evidence type="ECO:0000256" key="4">
    <source>
        <dbReference type="ARBA" id="ARBA00023157"/>
    </source>
</evidence>
<keyword evidence="6" id="KW-0732">Signal</keyword>
<feature type="signal peptide" evidence="6">
    <location>
        <begin position="1"/>
        <end position="22"/>
    </location>
</feature>
<dbReference type="OrthoDB" id="687730at2759"/>
<dbReference type="SMART" id="SM00131">
    <property type="entry name" value="KU"/>
    <property type="match status" value="1"/>
</dbReference>
<dbReference type="FunFam" id="4.10.410.10:FF:000020">
    <property type="entry name" value="Collagen, type VI, alpha 3"/>
    <property type="match status" value="1"/>
</dbReference>
<dbReference type="InterPro" id="IPR036880">
    <property type="entry name" value="Kunitz_BPTI_sf"/>
</dbReference>
<feature type="compositionally biased region" description="Basic and acidic residues" evidence="5">
    <location>
        <begin position="326"/>
        <end position="337"/>
    </location>
</feature>
<feature type="compositionally biased region" description="Gly residues" evidence="5">
    <location>
        <begin position="253"/>
        <end position="271"/>
    </location>
</feature>
<keyword evidence="3" id="KW-0722">Serine protease inhibitor</keyword>
<dbReference type="Gene3D" id="4.10.410.10">
    <property type="entry name" value="Pancreatic trypsin inhibitor Kunitz domain"/>
    <property type="match status" value="1"/>
</dbReference>
<feature type="compositionally biased region" description="Basic and acidic residues" evidence="5">
    <location>
        <begin position="290"/>
        <end position="312"/>
    </location>
</feature>
<evidence type="ECO:0000313" key="9">
    <source>
        <dbReference type="EMBL" id="TNN55852.1"/>
    </source>
</evidence>
<keyword evidence="9" id="KW-0176">Collagen</keyword>
<feature type="chain" id="PRO_5021329894" evidence="6">
    <location>
        <begin position="23"/>
        <end position="1237"/>
    </location>
</feature>
<dbReference type="PANTHER" id="PTHR24020:SF18">
    <property type="entry name" value="COLLAGEN ALPHA-1(VI) CHAIN"/>
    <property type="match status" value="1"/>
</dbReference>
<evidence type="ECO:0000259" key="7">
    <source>
        <dbReference type="PROSITE" id="PS50234"/>
    </source>
</evidence>
<feature type="domain" description="VWFA" evidence="7">
    <location>
        <begin position="49"/>
        <end position="231"/>
    </location>
</feature>
<dbReference type="SMART" id="SM00327">
    <property type="entry name" value="VWA"/>
    <property type="match status" value="2"/>
</dbReference>
<dbReference type="InterPro" id="IPR050525">
    <property type="entry name" value="ECM_Assembly_Org"/>
</dbReference>
<keyword evidence="2" id="KW-0130">Cell adhesion</keyword>
<evidence type="ECO:0000256" key="2">
    <source>
        <dbReference type="ARBA" id="ARBA00022889"/>
    </source>
</evidence>
<dbReference type="InterPro" id="IPR002223">
    <property type="entry name" value="Kunitz_BPTI"/>
</dbReference>
<dbReference type="InterPro" id="IPR002035">
    <property type="entry name" value="VWF_A"/>
</dbReference>
<dbReference type="SUPFAM" id="SSF53300">
    <property type="entry name" value="vWA-like"/>
    <property type="match status" value="2"/>
</dbReference>
<keyword evidence="4" id="KW-1015">Disulfide bond</keyword>
<dbReference type="Pfam" id="PF01391">
    <property type="entry name" value="Collagen"/>
    <property type="match status" value="1"/>
</dbReference>